<dbReference type="Proteomes" id="UP000008809">
    <property type="component" value="Chromosome"/>
</dbReference>
<keyword evidence="3" id="KW-1185">Reference proteome</keyword>
<evidence type="ECO:0000256" key="1">
    <source>
        <dbReference type="SAM" id="Phobius"/>
    </source>
</evidence>
<dbReference type="HOGENOM" id="CLU_129819_0_1_5"/>
<reference evidence="2 3" key="1">
    <citation type="submission" date="2006-01" db="EMBL/GenBank/DDBJ databases">
        <title>Complete sequence of Rhodopseudomonas palustris HaA2.</title>
        <authorList>
            <consortium name="US DOE Joint Genome Institute"/>
            <person name="Copeland A."/>
            <person name="Lucas S."/>
            <person name="Lapidus A."/>
            <person name="Barry K."/>
            <person name="Detter J.C."/>
            <person name="Glavina T."/>
            <person name="Hammon N."/>
            <person name="Israni S."/>
            <person name="Pitluck S."/>
            <person name="Chain P."/>
            <person name="Malfatti S."/>
            <person name="Shin M."/>
            <person name="Vergez L."/>
            <person name="Schmutz J."/>
            <person name="Larimer F."/>
            <person name="Land M."/>
            <person name="Hauser L."/>
            <person name="Pelletier D.A."/>
            <person name="Kyrpides N."/>
            <person name="Anderson I."/>
            <person name="Oda Y."/>
            <person name="Harwood C.S."/>
            <person name="Richardson P."/>
        </authorList>
    </citation>
    <scope>NUCLEOTIDE SEQUENCE [LARGE SCALE GENOMIC DNA]</scope>
    <source>
        <strain evidence="2 3">HaA2</strain>
    </source>
</reference>
<organism evidence="2 3">
    <name type="scientific">Rhodopseudomonas palustris (strain HaA2)</name>
    <dbReference type="NCBI Taxonomy" id="316058"/>
    <lineage>
        <taxon>Bacteria</taxon>
        <taxon>Pseudomonadati</taxon>
        <taxon>Pseudomonadota</taxon>
        <taxon>Alphaproteobacteria</taxon>
        <taxon>Hyphomicrobiales</taxon>
        <taxon>Nitrobacteraceae</taxon>
        <taxon>Rhodopseudomonas</taxon>
    </lineage>
</organism>
<keyword evidence="1" id="KW-0812">Transmembrane</keyword>
<dbReference type="Pfam" id="PF06993">
    <property type="entry name" value="DUF1304"/>
    <property type="match status" value="1"/>
</dbReference>
<evidence type="ECO:0000313" key="2">
    <source>
        <dbReference type="EMBL" id="ABD04749.1"/>
    </source>
</evidence>
<dbReference type="InterPro" id="IPR009732">
    <property type="entry name" value="DUF1304"/>
</dbReference>
<sequence>MNAVANTLIALVAALHVYFLILEMFLWTRPLGLKTFRNTPEKAASSAVLAANQGLYNGFLAAGLIWSLLHPDPVVALQLATFFLGCVIVAGLYGGWSVSKRILYVQAAPAALALILVWLARA</sequence>
<dbReference type="EMBL" id="CP000250">
    <property type="protein sequence ID" value="ABD04749.1"/>
    <property type="molecule type" value="Genomic_DNA"/>
</dbReference>
<feature type="transmembrane region" description="Helical" evidence="1">
    <location>
        <begin position="102"/>
        <end position="120"/>
    </location>
</feature>
<dbReference type="RefSeq" id="WP_011438939.1">
    <property type="nucleotide sequence ID" value="NC_007778.1"/>
</dbReference>
<dbReference type="STRING" id="316058.RPB_0037"/>
<protein>
    <recommendedName>
        <fullName evidence="4">DUF1304 domain-containing protein</fullName>
    </recommendedName>
</protein>
<feature type="transmembrane region" description="Helical" evidence="1">
    <location>
        <begin position="47"/>
        <end position="69"/>
    </location>
</feature>
<evidence type="ECO:0000313" key="3">
    <source>
        <dbReference type="Proteomes" id="UP000008809"/>
    </source>
</evidence>
<accession>Q2J461</accession>
<dbReference type="AlphaFoldDB" id="Q2J461"/>
<gene>
    <name evidence="2" type="ordered locus">RPB_0037</name>
</gene>
<evidence type="ECO:0008006" key="4">
    <source>
        <dbReference type="Google" id="ProtNLM"/>
    </source>
</evidence>
<dbReference type="OrthoDB" id="9803832at2"/>
<dbReference type="eggNOG" id="COG3759">
    <property type="taxonomic scope" value="Bacteria"/>
</dbReference>
<dbReference type="PANTHER" id="PTHR38446">
    <property type="entry name" value="BLL0914 PROTEIN"/>
    <property type="match status" value="1"/>
</dbReference>
<feature type="transmembrane region" description="Helical" evidence="1">
    <location>
        <begin position="6"/>
        <end position="26"/>
    </location>
</feature>
<name>Q2J461_RHOP2</name>
<proteinExistence type="predicted"/>
<dbReference type="KEGG" id="rpb:RPB_0037"/>
<keyword evidence="1" id="KW-1133">Transmembrane helix</keyword>
<dbReference type="PANTHER" id="PTHR38446:SF1">
    <property type="entry name" value="BLL0914 PROTEIN"/>
    <property type="match status" value="1"/>
</dbReference>
<feature type="transmembrane region" description="Helical" evidence="1">
    <location>
        <begin position="75"/>
        <end position="95"/>
    </location>
</feature>
<keyword evidence="1" id="KW-0472">Membrane</keyword>